<dbReference type="NCBIfam" id="TIGR00621">
    <property type="entry name" value="ssb"/>
    <property type="match status" value="1"/>
</dbReference>
<dbReference type="OrthoDB" id="9809878at2"/>
<keyword evidence="2" id="KW-0235">DNA replication</keyword>
<comment type="function">
    <text evidence="2">Plays an important role in DNA replication, recombination and repair. Binds to ssDNA and to an array of partner proteins to recruit them to their sites of action during DNA metabolism.</text>
</comment>
<evidence type="ECO:0000256" key="4">
    <source>
        <dbReference type="SAM" id="MobiDB-lite"/>
    </source>
</evidence>
<reference evidence="5 6" key="1">
    <citation type="submission" date="2019-10" db="EMBL/GenBank/DDBJ databases">
        <title>Prolixibacter strains distinguished by the presence of nitrate reductase genes were adept at nitrate-dependent anaerobic corrosion of metallic iron and carbon steel.</title>
        <authorList>
            <person name="Iino T."/>
            <person name="Shono N."/>
            <person name="Ito K."/>
            <person name="Nakamura R."/>
            <person name="Sueoka K."/>
            <person name="Harayama S."/>
            <person name="Ohkuma M."/>
        </authorList>
    </citation>
    <scope>NUCLEOTIDE SEQUENCE [LARGE SCALE GENOMIC DNA]</scope>
    <source>
        <strain evidence="5 6">JCM 13498</strain>
    </source>
</reference>
<feature type="compositionally biased region" description="Polar residues" evidence="4">
    <location>
        <begin position="114"/>
        <end position="135"/>
    </location>
</feature>
<dbReference type="GO" id="GO:0006260">
    <property type="term" value="P:DNA replication"/>
    <property type="evidence" value="ECO:0007669"/>
    <property type="project" value="UniProtKB-UniRule"/>
</dbReference>
<dbReference type="CDD" id="cd04496">
    <property type="entry name" value="SSB_OBF"/>
    <property type="match status" value="1"/>
</dbReference>
<dbReference type="GO" id="GO:0006281">
    <property type="term" value="P:DNA repair"/>
    <property type="evidence" value="ECO:0007669"/>
    <property type="project" value="UniProtKB-UniRule"/>
</dbReference>
<accession>A0A5M4B0Q4</accession>
<dbReference type="Proteomes" id="UP000391834">
    <property type="component" value="Unassembled WGS sequence"/>
</dbReference>
<dbReference type="PROSITE" id="PS50935">
    <property type="entry name" value="SSB"/>
    <property type="match status" value="1"/>
</dbReference>
<dbReference type="PANTHER" id="PTHR10302">
    <property type="entry name" value="SINGLE-STRANDED DNA-BINDING PROTEIN"/>
    <property type="match status" value="1"/>
</dbReference>
<feature type="region of interest" description="Disordered" evidence="4">
    <location>
        <begin position="109"/>
        <end position="149"/>
    </location>
</feature>
<evidence type="ECO:0000313" key="5">
    <source>
        <dbReference type="EMBL" id="GET33558.1"/>
    </source>
</evidence>
<dbReference type="InterPro" id="IPR011344">
    <property type="entry name" value="ssDNA-bd"/>
</dbReference>
<dbReference type="RefSeq" id="WP_025864129.1">
    <property type="nucleotide sequence ID" value="NZ_BLAX01000001.1"/>
</dbReference>
<evidence type="ECO:0000256" key="1">
    <source>
        <dbReference type="ARBA" id="ARBA00023125"/>
    </source>
</evidence>
<keyword evidence="2" id="KW-0233">DNA recombination</keyword>
<gene>
    <name evidence="5" type="ORF">PbJCM13498_24210</name>
</gene>
<dbReference type="AlphaFoldDB" id="A0A5M4B0Q4"/>
<dbReference type="Pfam" id="PF00436">
    <property type="entry name" value="SSB"/>
    <property type="match status" value="1"/>
</dbReference>
<name>A0A5M4B0Q4_9BACT</name>
<evidence type="ECO:0000256" key="2">
    <source>
        <dbReference type="HAMAP-Rule" id="MF_00984"/>
    </source>
</evidence>
<dbReference type="PANTHER" id="PTHR10302:SF27">
    <property type="entry name" value="SINGLE-STRANDED DNA-BINDING PROTEIN"/>
    <property type="match status" value="1"/>
</dbReference>
<comment type="caution">
    <text evidence="2">Lacks conserved residue(s) required for the propagation of feature annotation.</text>
</comment>
<organism evidence="5 6">
    <name type="scientific">Prolixibacter bellariivorans</name>
    <dbReference type="NCBI Taxonomy" id="314319"/>
    <lineage>
        <taxon>Bacteria</taxon>
        <taxon>Pseudomonadati</taxon>
        <taxon>Bacteroidota</taxon>
        <taxon>Bacteroidia</taxon>
        <taxon>Marinilabiliales</taxon>
        <taxon>Prolixibacteraceae</taxon>
        <taxon>Prolixibacter</taxon>
    </lineage>
</organism>
<keyword evidence="1 2" id="KW-0238">DNA-binding</keyword>
<comment type="caution">
    <text evidence="5">The sequence shown here is derived from an EMBL/GenBank/DDBJ whole genome shotgun (WGS) entry which is preliminary data.</text>
</comment>
<evidence type="ECO:0000256" key="3">
    <source>
        <dbReference type="PIRNR" id="PIRNR002070"/>
    </source>
</evidence>
<keyword evidence="6" id="KW-1185">Reference proteome</keyword>
<dbReference type="InterPro" id="IPR012340">
    <property type="entry name" value="NA-bd_OB-fold"/>
</dbReference>
<dbReference type="GO" id="GO:0009295">
    <property type="term" value="C:nucleoid"/>
    <property type="evidence" value="ECO:0007669"/>
    <property type="project" value="TreeGrafter"/>
</dbReference>
<comment type="subunit">
    <text evidence="2">Homotetramer.</text>
</comment>
<dbReference type="HAMAP" id="MF_00984">
    <property type="entry name" value="SSB"/>
    <property type="match status" value="1"/>
</dbReference>
<proteinExistence type="inferred from homology"/>
<dbReference type="SUPFAM" id="SSF50249">
    <property type="entry name" value="Nucleic acid-binding proteins"/>
    <property type="match status" value="1"/>
</dbReference>
<dbReference type="GO" id="GO:0006310">
    <property type="term" value="P:DNA recombination"/>
    <property type="evidence" value="ECO:0007669"/>
    <property type="project" value="UniProtKB-UniRule"/>
</dbReference>
<protein>
    <recommendedName>
        <fullName evidence="2 3">Single-stranded DNA-binding protein</fullName>
        <shortName evidence="2">SSB</shortName>
    </recommendedName>
</protein>
<keyword evidence="2" id="KW-0234">DNA repair</keyword>
<keyword evidence="2" id="KW-0227">DNA damage</keyword>
<sequence length="149" mass="16627">MSINKVILVGNVGKDPEIRHLDNNVSVANFPLATSETYTNKNGERVTTTEWHNIVAWRGLAEVCEKYIQKGKQLYIEGKIRTRSYDAQDGTKRYMTEIYADALQMLGRKDDFQNDSAPDRSSATVNEPSGNNGPLDSSPGDAEEDDLPF</sequence>
<dbReference type="InterPro" id="IPR000424">
    <property type="entry name" value="Primosome_PriB/ssb"/>
</dbReference>
<feature type="short sequence motif" description="Important for interaction with partner proteins" evidence="2">
    <location>
        <begin position="144"/>
        <end position="149"/>
    </location>
</feature>
<dbReference type="PIRSF" id="PIRSF002070">
    <property type="entry name" value="SSB"/>
    <property type="match status" value="1"/>
</dbReference>
<dbReference type="EMBL" id="BLAX01000001">
    <property type="protein sequence ID" value="GET33558.1"/>
    <property type="molecule type" value="Genomic_DNA"/>
</dbReference>
<dbReference type="GO" id="GO:0003697">
    <property type="term" value="F:single-stranded DNA binding"/>
    <property type="evidence" value="ECO:0007669"/>
    <property type="project" value="UniProtKB-UniRule"/>
</dbReference>
<evidence type="ECO:0000313" key="6">
    <source>
        <dbReference type="Proteomes" id="UP000391834"/>
    </source>
</evidence>
<dbReference type="Gene3D" id="2.40.50.140">
    <property type="entry name" value="Nucleic acid-binding proteins"/>
    <property type="match status" value="1"/>
</dbReference>